<feature type="compositionally biased region" description="Polar residues" evidence="2">
    <location>
        <begin position="261"/>
        <end position="284"/>
    </location>
</feature>
<keyword evidence="1" id="KW-0175">Coiled coil</keyword>
<evidence type="ECO:0000256" key="2">
    <source>
        <dbReference type="SAM" id="MobiDB-lite"/>
    </source>
</evidence>
<dbReference type="AlphaFoldDB" id="A0A843XIL5"/>
<keyword evidence="4" id="KW-1185">Reference proteome</keyword>
<gene>
    <name evidence="3" type="ORF">Taro_052051</name>
</gene>
<dbReference type="EMBL" id="NMUH01008616">
    <property type="protein sequence ID" value="MQM19051.1"/>
    <property type="molecule type" value="Genomic_DNA"/>
</dbReference>
<reference evidence="3" key="1">
    <citation type="submission" date="2017-07" db="EMBL/GenBank/DDBJ databases">
        <title>Taro Niue Genome Assembly and Annotation.</title>
        <authorList>
            <person name="Atibalentja N."/>
            <person name="Keating K."/>
            <person name="Fields C.J."/>
        </authorList>
    </citation>
    <scope>NUCLEOTIDE SEQUENCE</scope>
    <source>
        <strain evidence="3">Niue_2</strain>
        <tissue evidence="3">Leaf</tissue>
    </source>
</reference>
<comment type="caution">
    <text evidence="3">The sequence shown here is derived from an EMBL/GenBank/DDBJ whole genome shotgun (WGS) entry which is preliminary data.</text>
</comment>
<name>A0A843XIL5_COLES</name>
<protein>
    <submittedName>
        <fullName evidence="3">Uncharacterized protein</fullName>
    </submittedName>
</protein>
<evidence type="ECO:0000256" key="1">
    <source>
        <dbReference type="SAM" id="Coils"/>
    </source>
</evidence>
<feature type="region of interest" description="Disordered" evidence="2">
    <location>
        <begin position="254"/>
        <end position="284"/>
    </location>
</feature>
<dbReference type="Proteomes" id="UP000652761">
    <property type="component" value="Unassembled WGS sequence"/>
</dbReference>
<feature type="coiled-coil region" evidence="1">
    <location>
        <begin position="174"/>
        <end position="201"/>
    </location>
</feature>
<evidence type="ECO:0000313" key="3">
    <source>
        <dbReference type="EMBL" id="MQM19051.1"/>
    </source>
</evidence>
<accession>A0A843XIL5</accession>
<evidence type="ECO:0000313" key="4">
    <source>
        <dbReference type="Proteomes" id="UP000652761"/>
    </source>
</evidence>
<organism evidence="3 4">
    <name type="scientific">Colocasia esculenta</name>
    <name type="common">Wild taro</name>
    <name type="synonym">Arum esculentum</name>
    <dbReference type="NCBI Taxonomy" id="4460"/>
    <lineage>
        <taxon>Eukaryota</taxon>
        <taxon>Viridiplantae</taxon>
        <taxon>Streptophyta</taxon>
        <taxon>Embryophyta</taxon>
        <taxon>Tracheophyta</taxon>
        <taxon>Spermatophyta</taxon>
        <taxon>Magnoliopsida</taxon>
        <taxon>Liliopsida</taxon>
        <taxon>Araceae</taxon>
        <taxon>Aroideae</taxon>
        <taxon>Colocasieae</taxon>
        <taxon>Colocasia</taxon>
    </lineage>
</organism>
<sequence length="284" mass="32183">MGRATQVRLDAVPLARRWLPVVSTATYSFKIDALRRGIRDFSALHVVWEPYAGMGSEDQPWVESGRPRFRQDLWVHCLNEIEPLRLRLAAHTLGLHQVWCEVEEPRGIGRKTRGKAKMVNWHLRFPDQFADWQQGGQLVESEAIDSLAYLRRFQEEYGGREFMRPAKDARDDLIDDLRAQLAGTQAQLAEARADRETLKGLERSYLCYLSYHHAAQTTVERTDGAGASTSWSVPDPETISLRKQLAAAVARAEEAQRDLSTRSGELQDALTQETNTHAELTEAS</sequence>
<proteinExistence type="predicted"/>